<dbReference type="AlphaFoldDB" id="A0A2K0VY65"/>
<keyword evidence="2" id="KW-1185">Reference proteome</keyword>
<dbReference type="InterPro" id="IPR036866">
    <property type="entry name" value="RibonucZ/Hydroxyglut_hydro"/>
</dbReference>
<dbReference type="InterPro" id="IPR052159">
    <property type="entry name" value="Competence_DNA_uptake"/>
</dbReference>
<comment type="caution">
    <text evidence="1">The sequence shown here is derived from an EMBL/GenBank/DDBJ whole genome shotgun (WGS) entry which is preliminary data.</text>
</comment>
<dbReference type="EMBL" id="MTQA01000184">
    <property type="protein sequence ID" value="PNP74977.1"/>
    <property type="molecule type" value="Genomic_DNA"/>
</dbReference>
<sequence length="323" mass="35850">MMSQNGALSEKETWTWLVENFQIPVPLGDCSVHVLINKGKVTSAFLMDGGENADTISASDTITKSLEVIDKELGLFLDNKPLKLNAWVVTHWDADHYKGVFELLEGRFSNNKLMKGNSSSFLNRLDTAHTDLYFGHERTIDQKKIIEKHFDLKRCLVGKDIIGLDLFSGDRLFDAEGDNLKLSPFDEARPRFCVYAASGVGMNCTQGIFRQGNKEPDKNESSILAILSWPETGRCSYFAGGDGNAELAAGGILSFIRDQCDIAKLPEGHGFDVMKMDHHGSSAETFFKKGVIARLSLEKLPITQFRPRNIIVTPGSRHGHPSK</sequence>
<dbReference type="STRING" id="42673.A0A2K0VY65"/>
<dbReference type="Proteomes" id="UP000236664">
    <property type="component" value="Unassembled WGS sequence"/>
</dbReference>
<accession>A0A2K0VY65</accession>
<proteinExistence type="predicted"/>
<dbReference type="Gene3D" id="3.60.15.10">
    <property type="entry name" value="Ribonuclease Z/Hydroxyacylglutathione hydrolase-like"/>
    <property type="match status" value="1"/>
</dbReference>
<dbReference type="SUPFAM" id="SSF56281">
    <property type="entry name" value="Metallo-hydrolase/oxidoreductase"/>
    <property type="match status" value="1"/>
</dbReference>
<reference evidence="1 2" key="1">
    <citation type="submission" date="2017-06" db="EMBL/GenBank/DDBJ databases">
        <title>Genome of Fusarium nygamai isolate CS10214.</title>
        <authorList>
            <person name="Gardiner D.M."/>
            <person name="Obanor F."/>
            <person name="Kazan K."/>
        </authorList>
    </citation>
    <scope>NUCLEOTIDE SEQUENCE [LARGE SCALE GENOMIC DNA]</scope>
    <source>
        <strain evidence="1 2">CS10214</strain>
    </source>
</reference>
<dbReference type="PANTHER" id="PTHR30619:SF1">
    <property type="entry name" value="RECOMBINATION PROTEIN 2"/>
    <property type="match status" value="1"/>
</dbReference>
<evidence type="ECO:0000313" key="2">
    <source>
        <dbReference type="Proteomes" id="UP000236664"/>
    </source>
</evidence>
<protein>
    <recommendedName>
        <fullName evidence="3">Metallo-beta-lactamase domain-containing protein</fullName>
    </recommendedName>
</protein>
<dbReference type="OrthoDB" id="5315684at2759"/>
<evidence type="ECO:0008006" key="3">
    <source>
        <dbReference type="Google" id="ProtNLM"/>
    </source>
</evidence>
<name>A0A2K0VY65_GIBNY</name>
<dbReference type="PANTHER" id="PTHR30619">
    <property type="entry name" value="DNA INTERNALIZATION/COMPETENCE PROTEIN COMEC/REC2"/>
    <property type="match status" value="1"/>
</dbReference>
<organism evidence="1 2">
    <name type="scientific">Gibberella nygamai</name>
    <name type="common">Bean root rot disease fungus</name>
    <name type="synonym">Fusarium nygamai</name>
    <dbReference type="NCBI Taxonomy" id="42673"/>
    <lineage>
        <taxon>Eukaryota</taxon>
        <taxon>Fungi</taxon>
        <taxon>Dikarya</taxon>
        <taxon>Ascomycota</taxon>
        <taxon>Pezizomycotina</taxon>
        <taxon>Sordariomycetes</taxon>
        <taxon>Hypocreomycetidae</taxon>
        <taxon>Hypocreales</taxon>
        <taxon>Nectriaceae</taxon>
        <taxon>Fusarium</taxon>
        <taxon>Fusarium fujikuroi species complex</taxon>
    </lineage>
</organism>
<gene>
    <name evidence="1" type="ORF">FNYG_11624</name>
</gene>
<evidence type="ECO:0000313" key="1">
    <source>
        <dbReference type="EMBL" id="PNP74977.1"/>
    </source>
</evidence>